<sequence length="187" mass="20860">MSRYLKLIAAGLIVAVVLYGAYTVRQSPQPFPSQPPPISSDDKGFKPPLETAPEINLKDLDGQTVKLSDYQNRIIILVFWSSWSYASKAILPELNETATELKQTNEAVLLTVDVPRGRGTATAAEKYIRDHQYNFKVLVDSKGKAANAYSIMNLPTTFIIQKDGKIYDHRVGTLSSAEIMDYVHKLK</sequence>
<dbReference type="PANTHER" id="PTHR42852">
    <property type="entry name" value="THIOL:DISULFIDE INTERCHANGE PROTEIN DSBE"/>
    <property type="match status" value="1"/>
</dbReference>
<proteinExistence type="predicted"/>
<dbReference type="SUPFAM" id="SSF52833">
    <property type="entry name" value="Thioredoxin-like"/>
    <property type="match status" value="1"/>
</dbReference>
<evidence type="ECO:0000313" key="2">
    <source>
        <dbReference type="EMBL" id="CFX68240.1"/>
    </source>
</evidence>
<dbReference type="InterPro" id="IPR050553">
    <property type="entry name" value="Thioredoxin_ResA/DsbE_sf"/>
</dbReference>
<dbReference type="InterPro" id="IPR000866">
    <property type="entry name" value="AhpC/TSA"/>
</dbReference>
<protein>
    <submittedName>
        <fullName evidence="2">Alkyl hydroperoxide reductase subunit C/ Thiol specific antioxidant</fullName>
    </submittedName>
</protein>
<evidence type="ECO:0000313" key="3">
    <source>
        <dbReference type="Proteomes" id="UP000045545"/>
    </source>
</evidence>
<gene>
    <name evidence="2" type="ORF">1634</name>
</gene>
<keyword evidence="3" id="KW-1185">Reference proteome</keyword>
<evidence type="ECO:0000259" key="1">
    <source>
        <dbReference type="PROSITE" id="PS51352"/>
    </source>
</evidence>
<dbReference type="GO" id="GO:0016209">
    <property type="term" value="F:antioxidant activity"/>
    <property type="evidence" value="ECO:0007669"/>
    <property type="project" value="InterPro"/>
</dbReference>
<dbReference type="PANTHER" id="PTHR42852:SF18">
    <property type="entry name" value="CHROMOSOME UNDETERMINED SCAFFOLD_47, WHOLE GENOME SHOTGUN SEQUENCE"/>
    <property type="match status" value="1"/>
</dbReference>
<dbReference type="Pfam" id="PF00578">
    <property type="entry name" value="AhpC-TSA"/>
    <property type="match status" value="1"/>
</dbReference>
<accession>A0A0E4C8S2</accession>
<reference evidence="2 3" key="1">
    <citation type="submission" date="2015-03" db="EMBL/GenBank/DDBJ databases">
        <authorList>
            <person name="Murphy D."/>
        </authorList>
    </citation>
    <scope>NUCLEOTIDE SEQUENCE [LARGE SCALE GENOMIC DNA]</scope>
    <source>
        <strain evidence="2 3">OL-4</strain>
    </source>
</reference>
<dbReference type="EMBL" id="CGIH01000027">
    <property type="protein sequence ID" value="CFX68240.1"/>
    <property type="molecule type" value="Genomic_DNA"/>
</dbReference>
<name>A0A0E4C8S2_9FIRM</name>
<dbReference type="Proteomes" id="UP000045545">
    <property type="component" value="Unassembled WGS sequence"/>
</dbReference>
<organism evidence="2 3">
    <name type="scientific">Syntrophomonas zehnderi OL-4</name>
    <dbReference type="NCBI Taxonomy" id="690567"/>
    <lineage>
        <taxon>Bacteria</taxon>
        <taxon>Bacillati</taxon>
        <taxon>Bacillota</taxon>
        <taxon>Clostridia</taxon>
        <taxon>Eubacteriales</taxon>
        <taxon>Syntrophomonadaceae</taxon>
        <taxon>Syntrophomonas</taxon>
    </lineage>
</organism>
<dbReference type="RefSeq" id="WP_052729678.1">
    <property type="nucleotide sequence ID" value="NZ_CGIH01000027.1"/>
</dbReference>
<dbReference type="CDD" id="cd02966">
    <property type="entry name" value="TlpA_like_family"/>
    <property type="match status" value="1"/>
</dbReference>
<dbReference type="Gene3D" id="3.40.30.10">
    <property type="entry name" value="Glutaredoxin"/>
    <property type="match status" value="1"/>
</dbReference>
<dbReference type="STRING" id="690567.1634"/>
<feature type="domain" description="Thioredoxin" evidence="1">
    <location>
        <begin position="46"/>
        <end position="187"/>
    </location>
</feature>
<dbReference type="PROSITE" id="PS51352">
    <property type="entry name" value="THIOREDOXIN_2"/>
    <property type="match status" value="1"/>
</dbReference>
<dbReference type="GO" id="GO:0016491">
    <property type="term" value="F:oxidoreductase activity"/>
    <property type="evidence" value="ECO:0007669"/>
    <property type="project" value="InterPro"/>
</dbReference>
<dbReference type="AlphaFoldDB" id="A0A0E4C8S2"/>
<dbReference type="InterPro" id="IPR036249">
    <property type="entry name" value="Thioredoxin-like_sf"/>
</dbReference>
<dbReference type="OrthoDB" id="9809733at2"/>
<dbReference type="InterPro" id="IPR013766">
    <property type="entry name" value="Thioredoxin_domain"/>
</dbReference>